<dbReference type="PANTHER" id="PTHR44013">
    <property type="entry name" value="ZINC-TYPE ALCOHOL DEHYDROGENASE-LIKE PROTEIN C16A3.02C"/>
    <property type="match status" value="1"/>
</dbReference>
<dbReference type="InterPro" id="IPR020843">
    <property type="entry name" value="ER"/>
</dbReference>
<dbReference type="SMART" id="SM00829">
    <property type="entry name" value="PKS_ER"/>
    <property type="match status" value="1"/>
</dbReference>
<organism evidence="2 3">
    <name type="scientific">Fusarium kuroshium</name>
    <dbReference type="NCBI Taxonomy" id="2010991"/>
    <lineage>
        <taxon>Eukaryota</taxon>
        <taxon>Fungi</taxon>
        <taxon>Dikarya</taxon>
        <taxon>Ascomycota</taxon>
        <taxon>Pezizomycotina</taxon>
        <taxon>Sordariomycetes</taxon>
        <taxon>Hypocreomycetidae</taxon>
        <taxon>Hypocreales</taxon>
        <taxon>Nectriaceae</taxon>
        <taxon>Fusarium</taxon>
        <taxon>Fusarium solani species complex</taxon>
    </lineage>
</organism>
<dbReference type="SUPFAM" id="SSF51735">
    <property type="entry name" value="NAD(P)-binding Rossmann-fold domains"/>
    <property type="match status" value="1"/>
</dbReference>
<dbReference type="Gene3D" id="3.90.180.10">
    <property type="entry name" value="Medium-chain alcohol dehydrogenases, catalytic domain"/>
    <property type="match status" value="1"/>
</dbReference>
<protein>
    <recommendedName>
        <fullName evidence="1">Enoyl reductase (ER) domain-containing protein</fullName>
    </recommendedName>
</protein>
<dbReference type="Proteomes" id="UP000277212">
    <property type="component" value="Unassembled WGS sequence"/>
</dbReference>
<comment type="caution">
    <text evidence="2">The sequence shown here is derived from an EMBL/GenBank/DDBJ whole genome shotgun (WGS) entry which is preliminary data.</text>
</comment>
<dbReference type="CDD" id="cd05289">
    <property type="entry name" value="MDR_like_2"/>
    <property type="match status" value="1"/>
</dbReference>
<accession>A0A3M2SRS1</accession>
<dbReference type="AlphaFoldDB" id="A0A3M2SRS1"/>
<name>A0A3M2SRS1_9HYPO</name>
<dbReference type="STRING" id="2010991.A0A3M2SRS1"/>
<dbReference type="Gene3D" id="3.40.50.720">
    <property type="entry name" value="NAD(P)-binding Rossmann-like Domain"/>
    <property type="match status" value="1"/>
</dbReference>
<feature type="domain" description="Enoyl reductase (ER)" evidence="1">
    <location>
        <begin position="64"/>
        <end position="381"/>
    </location>
</feature>
<dbReference type="GO" id="GO:0016491">
    <property type="term" value="F:oxidoreductase activity"/>
    <property type="evidence" value="ECO:0007669"/>
    <property type="project" value="InterPro"/>
</dbReference>
<dbReference type="InterPro" id="IPR052733">
    <property type="entry name" value="Chloroplast_QOR"/>
</dbReference>
<gene>
    <name evidence="2" type="ORF">CDV36_000022</name>
</gene>
<dbReference type="InterPro" id="IPR013154">
    <property type="entry name" value="ADH-like_N"/>
</dbReference>
<dbReference type="PANTHER" id="PTHR44013:SF5">
    <property type="entry name" value="OXIDOREDUCTASE, PUTATIVE (AFU_ORTHOLOGUE AFUA_5G01290)-RELATED"/>
    <property type="match status" value="1"/>
</dbReference>
<proteinExistence type="predicted"/>
<sequence length="387" mass="41452">MSRVTSLVIISHKVFTSTFTRTRLHSNHLFSSNFAINRPQPITRTIASLNIPTTMKAVLPPDKKSHNLILSEIPVPVPTHPEDVLVKVHATAPCKGELDWALWAPDFIGDDKIPIPGQDLAGTVVTAPESSGFKTGDEVYARIEANRAGAAAEYTLARVPELAIRPKNLTWAETAATPISALTAYQSLFTKGPLDPSALNGDTAAKEKNSKISLLITAAAGGVGSWAVQLASAAGVSRLVAVVGPKNGDFVRGLGATETVDYKKQSIGEWAAEDPESRQIDFVFDCIGGQSLVQSWYAVREGGTIVSVCSVPEDNRPADVKKKVESLWFVITPLGKDLDIITGFLEAGKVKPNIDSVVKFGEFAEAWDKVESGRARGKVIVQVSDSV</sequence>
<dbReference type="Pfam" id="PF13602">
    <property type="entry name" value="ADH_zinc_N_2"/>
    <property type="match status" value="1"/>
</dbReference>
<dbReference type="SUPFAM" id="SSF50129">
    <property type="entry name" value="GroES-like"/>
    <property type="match status" value="1"/>
</dbReference>
<evidence type="ECO:0000313" key="3">
    <source>
        <dbReference type="Proteomes" id="UP000277212"/>
    </source>
</evidence>
<evidence type="ECO:0000259" key="1">
    <source>
        <dbReference type="SMART" id="SM00829"/>
    </source>
</evidence>
<evidence type="ECO:0000313" key="2">
    <source>
        <dbReference type="EMBL" id="RMJ20264.1"/>
    </source>
</evidence>
<dbReference type="Pfam" id="PF08240">
    <property type="entry name" value="ADH_N"/>
    <property type="match status" value="1"/>
</dbReference>
<dbReference type="EMBL" id="NKUJ01000001">
    <property type="protein sequence ID" value="RMJ20264.1"/>
    <property type="molecule type" value="Genomic_DNA"/>
</dbReference>
<reference evidence="2 3" key="1">
    <citation type="submission" date="2017-06" db="EMBL/GenBank/DDBJ databases">
        <title>Comparative genomic analysis of Ambrosia Fusariam Clade fungi.</title>
        <authorList>
            <person name="Stajich J.E."/>
            <person name="Carrillo J."/>
            <person name="Kijimoto T."/>
            <person name="Eskalen A."/>
            <person name="O'Donnell K."/>
            <person name="Kasson M."/>
        </authorList>
    </citation>
    <scope>NUCLEOTIDE SEQUENCE [LARGE SCALE GENOMIC DNA]</scope>
    <source>
        <strain evidence="2">UCR3666</strain>
    </source>
</reference>
<dbReference type="OrthoDB" id="3509362at2759"/>
<keyword evidence="3" id="KW-1185">Reference proteome</keyword>
<dbReference type="InterPro" id="IPR011032">
    <property type="entry name" value="GroES-like_sf"/>
</dbReference>
<dbReference type="InterPro" id="IPR036291">
    <property type="entry name" value="NAD(P)-bd_dom_sf"/>
</dbReference>